<evidence type="ECO:0000313" key="2">
    <source>
        <dbReference type="Proteomes" id="UP000193380"/>
    </source>
</evidence>
<gene>
    <name evidence="1" type="ORF">GSONMT00037598001</name>
</gene>
<organism evidence="1 2">
    <name type="scientific">Oncorhynchus mykiss</name>
    <name type="common">Rainbow trout</name>
    <name type="synonym">Salmo gairdneri</name>
    <dbReference type="NCBI Taxonomy" id="8022"/>
    <lineage>
        <taxon>Eukaryota</taxon>
        <taxon>Metazoa</taxon>
        <taxon>Chordata</taxon>
        <taxon>Craniata</taxon>
        <taxon>Vertebrata</taxon>
        <taxon>Euteleostomi</taxon>
        <taxon>Actinopterygii</taxon>
        <taxon>Neopterygii</taxon>
        <taxon>Teleostei</taxon>
        <taxon>Protacanthopterygii</taxon>
        <taxon>Salmoniformes</taxon>
        <taxon>Salmonidae</taxon>
        <taxon>Salmoninae</taxon>
        <taxon>Oncorhynchus</taxon>
    </lineage>
</organism>
<proteinExistence type="predicted"/>
<protein>
    <submittedName>
        <fullName evidence="1">Uncharacterized protein</fullName>
    </submittedName>
</protein>
<reference evidence="1" key="1">
    <citation type="journal article" date="2014" name="Nat. Commun.">
        <title>The rainbow trout genome provides novel insights into evolution after whole-genome duplication in vertebrates.</title>
        <authorList>
            <person name="Berthelot C."/>
            <person name="Brunet F."/>
            <person name="Chalopin D."/>
            <person name="Juanchich A."/>
            <person name="Bernard M."/>
            <person name="Noel B."/>
            <person name="Bento P."/>
            <person name="Da Silva C."/>
            <person name="Labadie K."/>
            <person name="Alberti A."/>
            <person name="Aury J.M."/>
            <person name="Louis A."/>
            <person name="Dehais P."/>
            <person name="Bardou P."/>
            <person name="Montfort J."/>
            <person name="Klopp C."/>
            <person name="Cabau C."/>
            <person name="Gaspin C."/>
            <person name="Thorgaard G.H."/>
            <person name="Boussaha M."/>
            <person name="Quillet E."/>
            <person name="Guyomard R."/>
            <person name="Galiana D."/>
            <person name="Bobe J."/>
            <person name="Volff J.N."/>
            <person name="Genet C."/>
            <person name="Wincker P."/>
            <person name="Jaillon O."/>
            <person name="Roest Crollius H."/>
            <person name="Guiguen Y."/>
        </authorList>
    </citation>
    <scope>NUCLEOTIDE SEQUENCE [LARGE SCALE GENOMIC DNA]</scope>
</reference>
<name>A0A060ZAT5_ONCMY</name>
<sequence>MFLHIYKRDLKFPKDYPTGCLLGCVNMTDCLSQEQYKEQVSVTTYLPTHTLLYTGTRTNMPEHSEHLALCEGYVIFSWLV</sequence>
<dbReference type="STRING" id="8022.A0A060ZAT5"/>
<evidence type="ECO:0000313" key="1">
    <source>
        <dbReference type="EMBL" id="CDR00982.1"/>
    </source>
</evidence>
<dbReference type="Proteomes" id="UP000193380">
    <property type="component" value="Unassembled WGS sequence"/>
</dbReference>
<dbReference type="AlphaFoldDB" id="A0A060ZAT5"/>
<accession>A0A060ZAT5</accession>
<dbReference type="PaxDb" id="8022-A0A060ZAT5"/>
<dbReference type="EMBL" id="FR963272">
    <property type="protein sequence ID" value="CDR00982.1"/>
    <property type="molecule type" value="Genomic_DNA"/>
</dbReference>
<reference evidence="1" key="2">
    <citation type="submission" date="2014-03" db="EMBL/GenBank/DDBJ databases">
        <authorList>
            <person name="Genoscope - CEA"/>
        </authorList>
    </citation>
    <scope>NUCLEOTIDE SEQUENCE</scope>
</reference>